<dbReference type="PANTHER" id="PTHR13199:SF11">
    <property type="entry name" value="PROTEIN ATOSSA"/>
    <property type="match status" value="1"/>
</dbReference>
<organism evidence="4 5">
    <name type="scientific">Chironomus riparius</name>
    <dbReference type="NCBI Taxonomy" id="315576"/>
    <lineage>
        <taxon>Eukaryota</taxon>
        <taxon>Metazoa</taxon>
        <taxon>Ecdysozoa</taxon>
        <taxon>Arthropoda</taxon>
        <taxon>Hexapoda</taxon>
        <taxon>Insecta</taxon>
        <taxon>Pterygota</taxon>
        <taxon>Neoptera</taxon>
        <taxon>Endopterygota</taxon>
        <taxon>Diptera</taxon>
        <taxon>Nematocera</taxon>
        <taxon>Chironomoidea</taxon>
        <taxon>Chironomidae</taxon>
        <taxon>Chironominae</taxon>
        <taxon>Chironomus</taxon>
    </lineage>
</organism>
<keyword evidence="5" id="KW-1185">Reference proteome</keyword>
<dbReference type="EMBL" id="OU895878">
    <property type="protein sequence ID" value="CAG9802874.1"/>
    <property type="molecule type" value="Genomic_DNA"/>
</dbReference>
<feature type="region of interest" description="Disordered" evidence="2">
    <location>
        <begin position="1067"/>
        <end position="1094"/>
    </location>
</feature>
<dbReference type="InterPro" id="IPR051506">
    <property type="entry name" value="ATOS_Transcription_Regulators"/>
</dbReference>
<comment type="similarity">
    <text evidence="1">Belongs to the ATOS family.</text>
</comment>
<evidence type="ECO:0000256" key="2">
    <source>
        <dbReference type="SAM" id="MobiDB-lite"/>
    </source>
</evidence>
<feature type="compositionally biased region" description="Basic residues" evidence="2">
    <location>
        <begin position="538"/>
        <end position="552"/>
    </location>
</feature>
<evidence type="ECO:0000313" key="5">
    <source>
        <dbReference type="Proteomes" id="UP001153620"/>
    </source>
</evidence>
<dbReference type="InterPro" id="IPR033473">
    <property type="entry name" value="Atos-like_C"/>
</dbReference>
<reference evidence="4" key="1">
    <citation type="submission" date="2022-01" db="EMBL/GenBank/DDBJ databases">
        <authorList>
            <person name="King R."/>
        </authorList>
    </citation>
    <scope>NUCLEOTIDE SEQUENCE</scope>
</reference>
<proteinExistence type="inferred from homology"/>
<dbReference type="SMART" id="SM01177">
    <property type="entry name" value="DUF4210"/>
    <property type="match status" value="1"/>
</dbReference>
<dbReference type="PANTHER" id="PTHR13199">
    <property type="entry name" value="GH03947P"/>
    <property type="match status" value="1"/>
</dbReference>
<name>A0A9N9RSY1_9DIPT</name>
<dbReference type="Pfam" id="PF13889">
    <property type="entry name" value="Chromosome_seg"/>
    <property type="match status" value="1"/>
</dbReference>
<accession>A0A9N9RSY1</accession>
<reference evidence="4" key="2">
    <citation type="submission" date="2022-10" db="EMBL/GenBank/DDBJ databases">
        <authorList>
            <consortium name="ENA_rothamsted_submissions"/>
            <consortium name="culmorum"/>
            <person name="King R."/>
        </authorList>
    </citation>
    <scope>NUCLEOTIDE SEQUENCE</scope>
</reference>
<gene>
    <name evidence="4" type="ORF">CHIRRI_LOCUS5779</name>
</gene>
<evidence type="ECO:0000256" key="1">
    <source>
        <dbReference type="ARBA" id="ARBA00034497"/>
    </source>
</evidence>
<feature type="compositionally biased region" description="Basic and acidic residues" evidence="2">
    <location>
        <begin position="484"/>
        <end position="501"/>
    </location>
</feature>
<feature type="domain" description="Atos-like conserved" evidence="3">
    <location>
        <begin position="1155"/>
        <end position="1214"/>
    </location>
</feature>
<feature type="compositionally biased region" description="Polar residues" evidence="2">
    <location>
        <begin position="1071"/>
        <end position="1080"/>
    </location>
</feature>
<feature type="compositionally biased region" description="Low complexity" evidence="2">
    <location>
        <begin position="503"/>
        <end position="529"/>
    </location>
</feature>
<protein>
    <recommendedName>
        <fullName evidence="3">Atos-like conserved domain-containing protein</fullName>
    </recommendedName>
</protein>
<evidence type="ECO:0000259" key="3">
    <source>
        <dbReference type="SMART" id="SM01177"/>
    </source>
</evidence>
<dbReference type="OrthoDB" id="8625101at2759"/>
<sequence>MHSGSGRLAVKQKSAVSVYVGIATLLLEGRVLGSEDDEENFLNQTQHHAVVNEIETERSLSPSTTRHTVMNVLSEKLMRLRQFPGTSKDVVETSIVVPVVSRDDYERQPRLHHVASAREFQRNPRLTSIPASSTSNSSSAASVLHDIDVDWNDISIVLSGLDTMFKVPTFPLKLSTNHNFRVSSSSMPISQESSMKLYKIKAQQEKMFYAPSTLKNSTKPKLGPHCEKFLKKIGLIKMEPSETEIEHMCVHVNSSCRRWQFHLKKLLQIMSRAEDACIEVYLGPENNAILLEQWILTITDKPSPSTMTIQALCSAIRSQLFFSQISSWIDLLKKAFVDGDMSVKEQMPSLFSPEIMQNPRLKKNLQTMQVDLDILFRIKTFDGTANFNEKPIIHNFPDTIVSDGIAVRVCLKSLPRLEKIPTLNTEKAHLNGFSCDNRIKSSLIGMESPTSGSRSGVHDRMTFSSCHEKGKHRCRNEYEDEEIVNDKGVIKSSEENKKEVLEVESSSSMNDPSSPHDLSTSNSSVSSSSLTHRERQLLKYKKRLMKREKQKKKQQENEQPQHQPPNFNGKDINYSNTADINNMEIPLYNNSSFINTKSNEISKGSVVMDELEKSTAINTNLTTTTDNTDNNNSKHALATTLSIATQTEFNDSTALPSSSSSLPVTSPMMYKCDSCGNQLQCLNCDKVKLINNNANANNYNQMASPLSTNLSSHNYSSLSTTPRSMIINQADLLLQAIQRTAIAHKNESKDGGFASPKSDKINDNIFSSSKIHKNNNNSITRDSTTLEIARTSCDANASECDKSTNSLLRNKIDKSSINNNNDSESYNNNMQLESEMDCRLCKRQKTNHTPSMNISGSNNNNSYRRTMSECLVSMSPEDENCMYKANQGIYSSPISMHNCDDLNVMNHSINMMSEEEYNLSYGELKAYRRAFSEDVINQLPNESSCFGNANDKNDDDYDECITFKCDHNDDKNKVSQSIHKLTPNVTLQQQQDPSVLRNFINSNNKSNQSFNQRIPKINLSQIFEKLQPTQQSQYNDSGIGHDTSELIDFSPTSDNVFIFSSPVRSYPPKMQISSRPNNSMNKRRSRHLSDRSSLSISEYASDEDEISPSIEDIASKCNTLDNKMPSIPSTKISSLYKKFVNKTQTAFNKFSKLPMLSTIEENLLHNRFQPKSTVEGFKLLLCASGSFCPTQLTIPAQTYFYEFQGIKHMSTPYVCEFRLNRKYSIPRFGTVQATLLNPQGTVVRMFFVPYDFRDMPSMSQTFIRQRVLAIDEHCTGQRNVEQMSTSEQMKHLRYVINLRFQTGRSNRLCLHTDIKLIISRRTEFDTAAAHAKNSLESPNDLKTIMITPDDPKFSSRIDKS</sequence>
<dbReference type="Proteomes" id="UP001153620">
    <property type="component" value="Chromosome 2"/>
</dbReference>
<evidence type="ECO:0000313" key="4">
    <source>
        <dbReference type="EMBL" id="CAG9802874.1"/>
    </source>
</evidence>
<feature type="region of interest" description="Disordered" evidence="2">
    <location>
        <begin position="444"/>
        <end position="575"/>
    </location>
</feature>
<dbReference type="InterPro" id="IPR025261">
    <property type="entry name" value="Atos-like_cons_dom"/>
</dbReference>